<dbReference type="InterPro" id="IPR037522">
    <property type="entry name" value="HD_GYP_dom"/>
</dbReference>
<dbReference type="InterPro" id="IPR011006">
    <property type="entry name" value="CheY-like_superfamily"/>
</dbReference>
<name>A0A9W6FX64_9BACT</name>
<evidence type="ECO:0000259" key="3">
    <source>
        <dbReference type="PROSITE" id="PS50110"/>
    </source>
</evidence>
<feature type="domain" description="HD-GYP" evidence="4">
    <location>
        <begin position="152"/>
        <end position="347"/>
    </location>
</feature>
<dbReference type="CDD" id="cd00077">
    <property type="entry name" value="HDc"/>
    <property type="match status" value="1"/>
</dbReference>
<dbReference type="Pfam" id="PF00072">
    <property type="entry name" value="Response_reg"/>
    <property type="match status" value="1"/>
</dbReference>
<evidence type="ECO:0000256" key="1">
    <source>
        <dbReference type="PROSITE-ProRule" id="PRU00169"/>
    </source>
</evidence>
<proteinExistence type="predicted"/>
<evidence type="ECO:0000259" key="4">
    <source>
        <dbReference type="PROSITE" id="PS51832"/>
    </source>
</evidence>
<sequence length="350" mass="39578">MLPTILTVDDEEMIRDLMVTALSREGYRCFQAGSAEEARSVLQNNRIDLAILDIMMPGLSGDDFLKELKVLSPETVVLMVTALSDTETAMKCIHLGAYDYILKPFDIDRVLLTIHNALEKQRLLTENREYQATLEKKVDEQTRQIRMAMEDLNLAYNHTLTALVRALDAREKETGSHSERVMTYTLLLGEAMGVPEQDLSVMARGALLHDIGKVGISDNILLKPAKLDEREWMEMMRHPQLGYEILSGIKFLKGPAEMVLAHHERFDGSGYPKGLSRSGIPLGARIFSLVDTLDAMTSNRPYRKALPFESVTSEVKRCRGTQFDPEIVDIFLSIPRERWEVVGKRHFIVG</sequence>
<dbReference type="PANTHER" id="PTHR45228:SF5">
    <property type="entry name" value="CYCLIC DI-GMP PHOSPHODIESTERASE VC_1348-RELATED"/>
    <property type="match status" value="1"/>
</dbReference>
<dbReference type="Proteomes" id="UP001144352">
    <property type="component" value="Unassembled WGS sequence"/>
</dbReference>
<dbReference type="AlphaFoldDB" id="A0A9W6FX64"/>
<evidence type="ECO:0000313" key="6">
    <source>
        <dbReference type="Proteomes" id="UP001144352"/>
    </source>
</evidence>
<accession>A0A9W6FX64</accession>
<organism evidence="5 6">
    <name type="scientific">Geobacter hydrogenophilus</name>
    <dbReference type="NCBI Taxonomy" id="40983"/>
    <lineage>
        <taxon>Bacteria</taxon>
        <taxon>Pseudomonadati</taxon>
        <taxon>Thermodesulfobacteriota</taxon>
        <taxon>Desulfuromonadia</taxon>
        <taxon>Geobacterales</taxon>
        <taxon>Geobacteraceae</taxon>
        <taxon>Geobacter</taxon>
    </lineage>
</organism>
<comment type="caution">
    <text evidence="5">The sequence shown here is derived from an EMBL/GenBank/DDBJ whole genome shotgun (WGS) entry which is preliminary data.</text>
</comment>
<evidence type="ECO:0000313" key="5">
    <source>
        <dbReference type="EMBL" id="GLI36546.1"/>
    </source>
</evidence>
<gene>
    <name evidence="5" type="ORF">GHYDROH2_00470</name>
</gene>
<dbReference type="Gene3D" id="3.40.50.2300">
    <property type="match status" value="1"/>
</dbReference>
<feature type="domain" description="Response regulatory" evidence="3">
    <location>
        <begin position="4"/>
        <end position="118"/>
    </location>
</feature>
<feature type="coiled-coil region" evidence="2">
    <location>
        <begin position="120"/>
        <end position="151"/>
    </location>
</feature>
<dbReference type="GO" id="GO:0000160">
    <property type="term" value="P:phosphorelay signal transduction system"/>
    <property type="evidence" value="ECO:0007669"/>
    <property type="project" value="InterPro"/>
</dbReference>
<keyword evidence="6" id="KW-1185">Reference proteome</keyword>
<keyword evidence="1" id="KW-0597">Phosphoprotein</keyword>
<dbReference type="PROSITE" id="PS50110">
    <property type="entry name" value="RESPONSE_REGULATORY"/>
    <property type="match status" value="1"/>
</dbReference>
<protein>
    <submittedName>
        <fullName evidence="5">Two-component system response regulator</fullName>
    </submittedName>
</protein>
<dbReference type="SUPFAM" id="SSF109604">
    <property type="entry name" value="HD-domain/PDEase-like"/>
    <property type="match status" value="1"/>
</dbReference>
<dbReference type="SMART" id="SM00471">
    <property type="entry name" value="HDc"/>
    <property type="match status" value="1"/>
</dbReference>
<dbReference type="Gene3D" id="1.10.3210.10">
    <property type="entry name" value="Hypothetical protein af1432"/>
    <property type="match status" value="1"/>
</dbReference>
<dbReference type="InterPro" id="IPR052020">
    <property type="entry name" value="Cyclic_di-GMP/3'3'-cGAMP_PDE"/>
</dbReference>
<evidence type="ECO:0000256" key="2">
    <source>
        <dbReference type="SAM" id="Coils"/>
    </source>
</evidence>
<dbReference type="PANTHER" id="PTHR45228">
    <property type="entry name" value="CYCLIC DI-GMP PHOSPHODIESTERASE TM_0186-RELATED"/>
    <property type="match status" value="1"/>
</dbReference>
<dbReference type="PROSITE" id="PS51832">
    <property type="entry name" value="HD_GYP"/>
    <property type="match status" value="1"/>
</dbReference>
<reference evidence="5" key="1">
    <citation type="submission" date="2022-12" db="EMBL/GenBank/DDBJ databases">
        <title>Reference genome sequencing for broad-spectrum identification of bacterial and archaeal isolates by mass spectrometry.</title>
        <authorList>
            <person name="Sekiguchi Y."/>
            <person name="Tourlousse D.M."/>
        </authorList>
    </citation>
    <scope>NUCLEOTIDE SEQUENCE</scope>
    <source>
        <strain evidence="5">H2</strain>
    </source>
</reference>
<keyword evidence="2" id="KW-0175">Coiled coil</keyword>
<dbReference type="SUPFAM" id="SSF52172">
    <property type="entry name" value="CheY-like"/>
    <property type="match status" value="1"/>
</dbReference>
<feature type="modified residue" description="4-aspartylphosphate" evidence="1">
    <location>
        <position position="53"/>
    </location>
</feature>
<dbReference type="RefSeq" id="WP_214187532.1">
    <property type="nucleotide sequence ID" value="NZ_BSDS01000001.1"/>
</dbReference>
<dbReference type="SMART" id="SM00448">
    <property type="entry name" value="REC"/>
    <property type="match status" value="1"/>
</dbReference>
<dbReference type="EMBL" id="BSDS01000001">
    <property type="protein sequence ID" value="GLI36546.1"/>
    <property type="molecule type" value="Genomic_DNA"/>
</dbReference>
<dbReference type="InterPro" id="IPR003607">
    <property type="entry name" value="HD/PDEase_dom"/>
</dbReference>
<dbReference type="Pfam" id="PF13487">
    <property type="entry name" value="HD_5"/>
    <property type="match status" value="1"/>
</dbReference>
<dbReference type="InterPro" id="IPR001789">
    <property type="entry name" value="Sig_transdc_resp-reg_receiver"/>
</dbReference>